<dbReference type="KEGG" id="adu:107461190"/>
<feature type="compositionally biased region" description="Basic residues" evidence="1">
    <location>
        <begin position="103"/>
        <end position="113"/>
    </location>
</feature>
<organism evidence="2 3">
    <name type="scientific">Arachis duranensis</name>
    <name type="common">Wild peanut</name>
    <dbReference type="NCBI Taxonomy" id="130453"/>
    <lineage>
        <taxon>Eukaryota</taxon>
        <taxon>Viridiplantae</taxon>
        <taxon>Streptophyta</taxon>
        <taxon>Embryophyta</taxon>
        <taxon>Tracheophyta</taxon>
        <taxon>Spermatophyta</taxon>
        <taxon>Magnoliopsida</taxon>
        <taxon>eudicotyledons</taxon>
        <taxon>Gunneridae</taxon>
        <taxon>Pentapetalae</taxon>
        <taxon>rosids</taxon>
        <taxon>fabids</taxon>
        <taxon>Fabales</taxon>
        <taxon>Fabaceae</taxon>
        <taxon>Papilionoideae</taxon>
        <taxon>50 kb inversion clade</taxon>
        <taxon>dalbergioids sensu lato</taxon>
        <taxon>Dalbergieae</taxon>
        <taxon>Pterocarpus clade</taxon>
        <taxon>Arachis</taxon>
    </lineage>
</organism>
<reference evidence="2" key="1">
    <citation type="journal article" date="2016" name="Nat. Genet.">
        <title>The genome sequences of Arachis duranensis and Arachis ipaensis, the diploid ancestors of cultivated peanut.</title>
        <authorList>
            <person name="Bertioli D.J."/>
            <person name="Cannon S.B."/>
            <person name="Froenicke L."/>
            <person name="Huang G."/>
            <person name="Farmer A.D."/>
            <person name="Cannon E.K."/>
            <person name="Liu X."/>
            <person name="Gao D."/>
            <person name="Clevenger J."/>
            <person name="Dash S."/>
            <person name="Ren L."/>
            <person name="Moretzsohn M.C."/>
            <person name="Shirasawa K."/>
            <person name="Huang W."/>
            <person name="Vidigal B."/>
            <person name="Abernathy B."/>
            <person name="Chu Y."/>
            <person name="Niederhuth C.E."/>
            <person name="Umale P."/>
            <person name="Araujo A.C."/>
            <person name="Kozik A."/>
            <person name="Kim K.D."/>
            <person name="Burow M.D."/>
            <person name="Varshney R.K."/>
            <person name="Wang X."/>
            <person name="Zhang X."/>
            <person name="Barkley N."/>
            <person name="Guimaraes P.M."/>
            <person name="Isobe S."/>
            <person name="Guo B."/>
            <person name="Liao B."/>
            <person name="Stalker H.T."/>
            <person name="Schmitz R.J."/>
            <person name="Scheffler B.E."/>
            <person name="Leal-Bertioli S.C."/>
            <person name="Xun X."/>
            <person name="Jackson S.A."/>
            <person name="Michelmore R."/>
            <person name="Ozias-Akins P."/>
        </authorList>
    </citation>
    <scope>NUCLEOTIDE SEQUENCE [LARGE SCALE GENOMIC DNA]</scope>
    <source>
        <strain evidence="2">cv. V14167</strain>
    </source>
</reference>
<gene>
    <name evidence="3" type="primary">LOC107461190</name>
</gene>
<dbReference type="Proteomes" id="UP000515211">
    <property type="component" value="Chromosome 1"/>
</dbReference>
<feature type="compositionally biased region" description="Basic and acidic residues" evidence="1">
    <location>
        <begin position="82"/>
        <end position="95"/>
    </location>
</feature>
<sequence>MAKTIAYSSFLRMNNEGNPKRKREHVLAACGDSSKHETMKKGKMLKKKLTRVDDEGQSKMATKKITNMKDREDQINMPTKNCNEENHLVKMKANDFEGQSGKKLSRKKVPMKKSKVEDDKTKMNTNDANGQSKKPTNKKMLMKKSNEKDANEEEHKIESFIPAMTLDEFFKKYGISLDENDEEYEYDNDDHNPSVGDSSDSQHGTKRKKARGPTQLKHIDAMETQIELTRWQAVSSETKTSMLDYAKSKYNIPSDAEPWVIDTIGEAWKQFKKRIKKCHYTPYSSFREMMKNRPMTIPELHFRKLVQFWRLDISKVISDINRENRSKQKWNHRMGPVSFELVRAELRAKKEDNEDPSQAEMFVVTRTNKKGETDSGTQETIVSCLVS</sequence>
<dbReference type="PANTHER" id="PTHR33144:SF16">
    <property type="entry name" value="OS02G0129000 PROTEIN"/>
    <property type="match status" value="1"/>
</dbReference>
<evidence type="ECO:0000313" key="3">
    <source>
        <dbReference type="RefSeq" id="XP_052107373.1"/>
    </source>
</evidence>
<accession>A0A9C6WMM0</accession>
<feature type="region of interest" description="Disordered" evidence="1">
    <location>
        <begin position="183"/>
        <end position="217"/>
    </location>
</feature>
<dbReference type="AlphaFoldDB" id="A0A9C6WMM0"/>
<feature type="compositionally biased region" description="Basic and acidic residues" evidence="1">
    <location>
        <begin position="144"/>
        <end position="154"/>
    </location>
</feature>
<feature type="region of interest" description="Disordered" evidence="1">
    <location>
        <begin position="48"/>
        <end position="154"/>
    </location>
</feature>
<keyword evidence="2" id="KW-1185">Reference proteome</keyword>
<dbReference type="RefSeq" id="XP_052107373.1">
    <property type="nucleotide sequence ID" value="XM_052251413.1"/>
</dbReference>
<evidence type="ECO:0000313" key="2">
    <source>
        <dbReference type="Proteomes" id="UP000515211"/>
    </source>
</evidence>
<evidence type="ECO:0000256" key="1">
    <source>
        <dbReference type="SAM" id="MobiDB-lite"/>
    </source>
</evidence>
<proteinExistence type="predicted"/>
<dbReference type="PANTHER" id="PTHR33144">
    <property type="entry name" value="OS10G0409366 PROTEIN-RELATED"/>
    <property type="match status" value="1"/>
</dbReference>
<name>A0A9C6WMM0_ARADU</name>
<feature type="compositionally biased region" description="Polar residues" evidence="1">
    <location>
        <begin position="123"/>
        <end position="132"/>
    </location>
</feature>
<reference evidence="3" key="2">
    <citation type="submission" date="2025-08" db="UniProtKB">
        <authorList>
            <consortium name="RefSeq"/>
        </authorList>
    </citation>
    <scope>IDENTIFICATION</scope>
    <source>
        <tissue evidence="3">Whole plant</tissue>
    </source>
</reference>
<dbReference type="InterPro" id="IPR004252">
    <property type="entry name" value="Probable_transposase_24"/>
</dbReference>
<dbReference type="Pfam" id="PF03004">
    <property type="entry name" value="Transposase_24"/>
    <property type="match status" value="1"/>
</dbReference>
<protein>
    <submittedName>
        <fullName evidence="3">Uncharacterized protein LOC107461190</fullName>
    </submittedName>
</protein>
<dbReference type="GeneID" id="107461190"/>